<dbReference type="InterPro" id="IPR029058">
    <property type="entry name" value="AB_hydrolase_fold"/>
</dbReference>
<dbReference type="PANTHER" id="PTHR48081:SF26">
    <property type="entry name" value="ALPHA_BETA HYDROLASE FOLD-3 DOMAIN-CONTAINING PROTEIN"/>
    <property type="match status" value="1"/>
</dbReference>
<dbReference type="EMBL" id="KN824863">
    <property type="protein sequence ID" value="KIK99315.1"/>
    <property type="molecule type" value="Genomic_DNA"/>
</dbReference>
<feature type="domain" description="Alpha/beta hydrolase fold-3" evidence="3">
    <location>
        <begin position="139"/>
        <end position="379"/>
    </location>
</feature>
<organism evidence="4 5">
    <name type="scientific">Paxillus rubicundulus Ve08.2h10</name>
    <dbReference type="NCBI Taxonomy" id="930991"/>
    <lineage>
        <taxon>Eukaryota</taxon>
        <taxon>Fungi</taxon>
        <taxon>Dikarya</taxon>
        <taxon>Basidiomycota</taxon>
        <taxon>Agaricomycotina</taxon>
        <taxon>Agaricomycetes</taxon>
        <taxon>Agaricomycetidae</taxon>
        <taxon>Boletales</taxon>
        <taxon>Paxilineae</taxon>
        <taxon>Paxillaceae</taxon>
        <taxon>Paxillus</taxon>
    </lineage>
</organism>
<dbReference type="GO" id="GO:0016787">
    <property type="term" value="F:hydrolase activity"/>
    <property type="evidence" value="ECO:0007669"/>
    <property type="project" value="UniProtKB-KW"/>
</dbReference>
<name>A0A0D0ECG2_9AGAM</name>
<feature type="transmembrane region" description="Helical" evidence="2">
    <location>
        <begin position="12"/>
        <end position="31"/>
    </location>
</feature>
<evidence type="ECO:0000313" key="4">
    <source>
        <dbReference type="EMBL" id="KIK99315.1"/>
    </source>
</evidence>
<dbReference type="InParanoid" id="A0A0D0ECG2"/>
<evidence type="ECO:0000256" key="1">
    <source>
        <dbReference type="ARBA" id="ARBA00022801"/>
    </source>
</evidence>
<accession>A0A0D0ECG2</accession>
<evidence type="ECO:0000259" key="3">
    <source>
        <dbReference type="Pfam" id="PF07859"/>
    </source>
</evidence>
<dbReference type="Pfam" id="PF07859">
    <property type="entry name" value="Abhydrolase_3"/>
    <property type="match status" value="1"/>
</dbReference>
<dbReference type="InterPro" id="IPR013094">
    <property type="entry name" value="AB_hydrolase_3"/>
</dbReference>
<reference evidence="5" key="2">
    <citation type="submission" date="2015-01" db="EMBL/GenBank/DDBJ databases">
        <title>Evolutionary Origins and Diversification of the Mycorrhizal Mutualists.</title>
        <authorList>
            <consortium name="DOE Joint Genome Institute"/>
            <consortium name="Mycorrhizal Genomics Consortium"/>
            <person name="Kohler A."/>
            <person name="Kuo A."/>
            <person name="Nagy L.G."/>
            <person name="Floudas D."/>
            <person name="Copeland A."/>
            <person name="Barry K.W."/>
            <person name="Cichocki N."/>
            <person name="Veneault-Fourrey C."/>
            <person name="LaButti K."/>
            <person name="Lindquist E.A."/>
            <person name="Lipzen A."/>
            <person name="Lundell T."/>
            <person name="Morin E."/>
            <person name="Murat C."/>
            <person name="Riley R."/>
            <person name="Ohm R."/>
            <person name="Sun H."/>
            <person name="Tunlid A."/>
            <person name="Henrissat B."/>
            <person name="Grigoriev I.V."/>
            <person name="Hibbett D.S."/>
            <person name="Martin F."/>
        </authorList>
    </citation>
    <scope>NUCLEOTIDE SEQUENCE [LARGE SCALE GENOMIC DNA]</scope>
    <source>
        <strain evidence="5">Ve08.2h10</strain>
    </source>
</reference>
<proteinExistence type="predicted"/>
<dbReference type="OrthoDB" id="2152029at2759"/>
<dbReference type="InterPro" id="IPR050300">
    <property type="entry name" value="GDXG_lipolytic_enzyme"/>
</dbReference>
<dbReference type="SUPFAM" id="SSF53474">
    <property type="entry name" value="alpha/beta-Hydrolases"/>
    <property type="match status" value="1"/>
</dbReference>
<keyword evidence="1" id="KW-0378">Hydrolase</keyword>
<dbReference type="Proteomes" id="UP000054538">
    <property type="component" value="Unassembled WGS sequence"/>
</dbReference>
<dbReference type="AlphaFoldDB" id="A0A0D0ECG2"/>
<protein>
    <recommendedName>
        <fullName evidence="3">Alpha/beta hydrolase fold-3 domain-containing protein</fullName>
    </recommendedName>
</protein>
<dbReference type="HOGENOM" id="CLU_019364_1_0_1"/>
<keyword evidence="2" id="KW-0812">Transmembrane</keyword>
<gene>
    <name evidence="4" type="ORF">PAXRUDRAFT_132333</name>
</gene>
<reference evidence="4 5" key="1">
    <citation type="submission" date="2014-04" db="EMBL/GenBank/DDBJ databases">
        <authorList>
            <consortium name="DOE Joint Genome Institute"/>
            <person name="Kuo A."/>
            <person name="Kohler A."/>
            <person name="Jargeat P."/>
            <person name="Nagy L.G."/>
            <person name="Floudas D."/>
            <person name="Copeland A."/>
            <person name="Barry K.W."/>
            <person name="Cichocki N."/>
            <person name="Veneault-Fourrey C."/>
            <person name="LaButti K."/>
            <person name="Lindquist E.A."/>
            <person name="Lipzen A."/>
            <person name="Lundell T."/>
            <person name="Morin E."/>
            <person name="Murat C."/>
            <person name="Sun H."/>
            <person name="Tunlid A."/>
            <person name="Henrissat B."/>
            <person name="Grigoriev I.V."/>
            <person name="Hibbett D.S."/>
            <person name="Martin F."/>
            <person name="Nordberg H.P."/>
            <person name="Cantor M.N."/>
            <person name="Hua S.X."/>
        </authorList>
    </citation>
    <scope>NUCLEOTIDE SEQUENCE [LARGE SCALE GENOMIC DNA]</scope>
    <source>
        <strain evidence="4 5">Ve08.2h10</strain>
    </source>
</reference>
<sequence>MVSEYTNQPWKGLYLGYALCSTLIRVPLWILRSIFPFMRPYPSWSLGHAVAVQLIKYFTYISSVTGGISALPDYHAILPAVDAEGVWIEATPHLVTAELKIWAFVSKIEPERIPGYWYGRKGTNPKPAALVRPGDRVFYFFHGGGYIQMSAHPKAMTSNIVRALVELDDSALHALALEYRLSSTSPLPDRNPFPAALLDALAGYNYLVNVMGYSPSNIILTGDSAGGNLALALVRYLVENKDSSDAPLPAPPGHLLLLSPWADLSTSHDWPGSSAVSNTADFLSDNNNGRSLYSKHAFLGPYGLGFASYHRYISPASLHPSGAQAHFTGFPRTFLTMGTAERLYDSGQTLRKKMAADMGEGNGEGQLTYFEGKDAVHDFLVLTWHPCRPATLGAIQQWLA</sequence>
<dbReference type="Gene3D" id="3.40.50.1820">
    <property type="entry name" value="alpha/beta hydrolase"/>
    <property type="match status" value="1"/>
</dbReference>
<keyword evidence="5" id="KW-1185">Reference proteome</keyword>
<dbReference type="STRING" id="930991.A0A0D0ECG2"/>
<keyword evidence="2" id="KW-0472">Membrane</keyword>
<evidence type="ECO:0000256" key="2">
    <source>
        <dbReference type="SAM" id="Phobius"/>
    </source>
</evidence>
<dbReference type="PANTHER" id="PTHR48081">
    <property type="entry name" value="AB HYDROLASE SUPERFAMILY PROTEIN C4A8.06C"/>
    <property type="match status" value="1"/>
</dbReference>
<evidence type="ECO:0000313" key="5">
    <source>
        <dbReference type="Proteomes" id="UP000054538"/>
    </source>
</evidence>
<keyword evidence="2" id="KW-1133">Transmembrane helix</keyword>